<feature type="compositionally biased region" description="Basic and acidic residues" evidence="2">
    <location>
        <begin position="662"/>
        <end position="672"/>
    </location>
</feature>
<name>A0A1J4L619_9EUKA</name>
<accession>A0A1J4L619</accession>
<feature type="compositionally biased region" description="Basic residues" evidence="2">
    <location>
        <begin position="1955"/>
        <end position="1970"/>
    </location>
</feature>
<dbReference type="RefSeq" id="XP_068370596.1">
    <property type="nucleotide sequence ID" value="XM_068490705.1"/>
</dbReference>
<feature type="compositionally biased region" description="Basic residues" evidence="2">
    <location>
        <begin position="2305"/>
        <end position="2320"/>
    </location>
</feature>
<feature type="region of interest" description="Disordered" evidence="2">
    <location>
        <begin position="1955"/>
        <end position="1986"/>
    </location>
</feature>
<comment type="caution">
    <text evidence="4">The sequence shown here is derived from an EMBL/GenBank/DDBJ whole genome shotgun (WGS) entry which is preliminary data.</text>
</comment>
<evidence type="ECO:0000313" key="5">
    <source>
        <dbReference type="Proteomes" id="UP000179807"/>
    </source>
</evidence>
<evidence type="ECO:0000256" key="2">
    <source>
        <dbReference type="SAM" id="MobiDB-lite"/>
    </source>
</evidence>
<feature type="transmembrane region" description="Helical" evidence="3">
    <location>
        <begin position="12"/>
        <end position="32"/>
    </location>
</feature>
<keyword evidence="1" id="KW-0175">Coiled coil</keyword>
<feature type="region of interest" description="Disordered" evidence="2">
    <location>
        <begin position="1998"/>
        <end position="2028"/>
    </location>
</feature>
<feature type="region of interest" description="Disordered" evidence="2">
    <location>
        <begin position="276"/>
        <end position="306"/>
    </location>
</feature>
<reference evidence="4" key="1">
    <citation type="submission" date="2016-10" db="EMBL/GenBank/DDBJ databases">
        <authorList>
            <person name="Benchimol M."/>
            <person name="Almeida L.G."/>
            <person name="Vasconcelos A.T."/>
            <person name="Perreira-Neves A."/>
            <person name="Rosa I.A."/>
            <person name="Tasca T."/>
            <person name="Bogo M.R."/>
            <person name="de Souza W."/>
        </authorList>
    </citation>
    <scope>NUCLEOTIDE SEQUENCE [LARGE SCALE GENOMIC DNA]</scope>
    <source>
        <strain evidence="4">K</strain>
    </source>
</reference>
<feature type="region of interest" description="Disordered" evidence="2">
    <location>
        <begin position="586"/>
        <end position="672"/>
    </location>
</feature>
<feature type="compositionally biased region" description="Acidic residues" evidence="2">
    <location>
        <begin position="1760"/>
        <end position="1776"/>
    </location>
</feature>
<protein>
    <submittedName>
        <fullName evidence="4">Uncharacterized protein</fullName>
    </submittedName>
</protein>
<evidence type="ECO:0000256" key="3">
    <source>
        <dbReference type="SAM" id="Phobius"/>
    </source>
</evidence>
<feature type="coiled-coil region" evidence="1">
    <location>
        <begin position="2436"/>
        <end position="2470"/>
    </location>
</feature>
<keyword evidence="3" id="KW-0812">Transmembrane</keyword>
<dbReference type="Proteomes" id="UP000179807">
    <property type="component" value="Unassembled WGS sequence"/>
</dbReference>
<feature type="region of interest" description="Disordered" evidence="2">
    <location>
        <begin position="2128"/>
        <end position="2151"/>
    </location>
</feature>
<feature type="compositionally biased region" description="Acidic residues" evidence="2">
    <location>
        <begin position="2253"/>
        <end position="2274"/>
    </location>
</feature>
<feature type="region of interest" description="Disordered" evidence="2">
    <location>
        <begin position="2074"/>
        <end position="2105"/>
    </location>
</feature>
<dbReference type="EMBL" id="MLAK01000002">
    <property type="protein sequence ID" value="OHT17460.1"/>
    <property type="molecule type" value="Genomic_DNA"/>
</dbReference>
<feature type="region of interest" description="Disordered" evidence="2">
    <location>
        <begin position="753"/>
        <end position="772"/>
    </location>
</feature>
<keyword evidence="5" id="KW-1185">Reference proteome</keyword>
<feature type="compositionally biased region" description="Polar residues" evidence="2">
    <location>
        <begin position="2352"/>
        <end position="2373"/>
    </location>
</feature>
<feature type="compositionally biased region" description="Basic and acidic residues" evidence="2">
    <location>
        <begin position="633"/>
        <end position="643"/>
    </location>
</feature>
<organism evidence="4 5">
    <name type="scientific">Tritrichomonas foetus</name>
    <dbReference type="NCBI Taxonomy" id="1144522"/>
    <lineage>
        <taxon>Eukaryota</taxon>
        <taxon>Metamonada</taxon>
        <taxon>Parabasalia</taxon>
        <taxon>Tritrichomonadida</taxon>
        <taxon>Tritrichomonadidae</taxon>
        <taxon>Tritrichomonas</taxon>
    </lineage>
</organism>
<feature type="region of interest" description="Disordered" evidence="2">
    <location>
        <begin position="1752"/>
        <end position="1779"/>
    </location>
</feature>
<feature type="compositionally biased region" description="Basic and acidic residues" evidence="2">
    <location>
        <begin position="1971"/>
        <end position="1985"/>
    </location>
</feature>
<feature type="compositionally biased region" description="Basic residues" evidence="2">
    <location>
        <begin position="590"/>
        <end position="605"/>
    </location>
</feature>
<evidence type="ECO:0000256" key="1">
    <source>
        <dbReference type="SAM" id="Coils"/>
    </source>
</evidence>
<feature type="compositionally biased region" description="Basic and acidic residues" evidence="2">
    <location>
        <begin position="2292"/>
        <end position="2304"/>
    </location>
</feature>
<feature type="region of interest" description="Disordered" evidence="2">
    <location>
        <begin position="2249"/>
        <end position="2373"/>
    </location>
</feature>
<dbReference type="VEuPathDB" id="TrichDB:TRFO_02470"/>
<feature type="coiled-coil region" evidence="1">
    <location>
        <begin position="123"/>
        <end position="150"/>
    </location>
</feature>
<feature type="coiled-coil region" evidence="1">
    <location>
        <begin position="2536"/>
        <end position="2573"/>
    </location>
</feature>
<feature type="region of interest" description="Disordered" evidence="2">
    <location>
        <begin position="988"/>
        <end position="1012"/>
    </location>
</feature>
<feature type="compositionally biased region" description="Acidic residues" evidence="2">
    <location>
        <begin position="753"/>
        <end position="762"/>
    </location>
</feature>
<dbReference type="GeneID" id="94825409"/>
<feature type="compositionally biased region" description="Acidic residues" evidence="2">
    <location>
        <begin position="644"/>
        <end position="661"/>
    </location>
</feature>
<keyword evidence="3" id="KW-0472">Membrane</keyword>
<feature type="compositionally biased region" description="Basic residues" evidence="2">
    <location>
        <begin position="2076"/>
        <end position="2086"/>
    </location>
</feature>
<keyword evidence="3" id="KW-1133">Transmembrane helix</keyword>
<gene>
    <name evidence="4" type="ORF">TRFO_02470</name>
</gene>
<sequence>MVTRQDTLNIALIIIFDALRSILTMPIIFSVLKSPIIFKSQIKKRIRIIMSGEAIPSANLLSDSSANDISSLDSSQNSARGETLAQQLINLQQENLVVGRQNQELALQLHDASTYNQALGFDLYQLDQEIGELETRLANTRNQIKSIDAQTKEITKKADECKNALLKDSEFSALAKKLRSLQKTHQAAAKGLDQLRNLLGDPQFSMLDGALQLMQEKIHFLYWSNTELHQQIELMRQLLNEGKEGAKIEEELDKLNDISNLKLEWLEMRLYESQLKDGKKSKKSSPKSNNSKITPEESTKYILSPSKNNKKSKEIIEKIELKEIDGDFYQDIIQTKGKKTKIFRRPVTDKNGKKRQYFNKGKKKIRRTRVQNNLGDEYEYEYEFNSDLDEETKTKVRIHPKDEIIVRIDGMPALSGGFIEIEDSENEKKKIRRVKGQDGQIYEDVLVVNPKNKSTKIVRRPLKNKKSDKKKYHKINDKKVRHKRIQNNDGIEYEYEYEYDFDNVDDDGNPSKNVKRIHPKDEEIERIDGAIEYSDGFFEVVDSETGDKRKIRKIKGNDGKDYEDIQEFDSDGIFLRITRTEQLKNDKGKKYNKVKGSKNKTRRSRVLNDKGEEYEYEYEYDENEKTSKKKIPKNNEKIEKIQIEDDSDNENDPDNEEDTDSEGFRYRINKETGRKERYRRFTSKDGKEYEDVEIIDSDDPDRNHCIKRNLLNKKGTSYNYKKKRNPKTGRIYLSRHERKLPEDGYEYEYDYQYDSGNEDENEGEGKTRTRSRVLKKKEEIPRFSPIEDENGFRLKKVMNKDTGEIEKKRLRYVEFSEGQYYQDTIENNPTTNETEIIRRLIDNDNYPDNEENNIENKSLKYFQNDEGHLLRRSRVHRLLLNNDNDNESDNDEREYDYEYEVDDEGGRHLIERSRIVNEKDEAVPSIILKSEIRKKRRENQGFEEVMDKKKGKKVFKRRVRGKKGEEYEDILESDSEDGKQRITRKIISSKNNSKLSKEASINRRSRVQNDDNEEYEYEYESEGNLDNENQQVMKKKIAKKKEILEKIGNGPSFEFKEKNNQKDGETIKTRRVLSNNGDLYEDTLTSNYENDQIITRRIIENDGSLVYHKKKNPDHPKRKLRCRRSKVLAYGNEEEFEYEYDDDENTKNRKFIPKDEEIIESIKNIPKISNKKGKSKPSKYGYATYVDPKSGRKKQIRKTKGNNGQTYEYTKELDDQTKQIRITKRKTGENAYESRGNKMVRKTEVIVGDSEREYEYEYDEGEDSVTRIKMPKKDEDGFYKGLNKRTVLDYNGNEYEDTINKKGKIYRRPKHLLDECQKIHTRVRNTNDEEYEYEYEDDSGNDQKEGRKKKLVKNVDNEIIPKIKLNSRPRPHKIGKFFSKYKGRELRHVVGSDGNIYEDERIGDLIKRSKLDENGENVEYKIIKDGKKEKRRRHVLVLKSDDEEVEYEYEYDEDDKKSKTQVDEHEIESLLTKDDFIERIDPKTGKSRFIRKVKAQDGSIYEDEENPETKKITRRKLANDGQLGLYYEHIKKNKKRTRRSRVRNPENNSEYEYEYELNNDDPSSSKRIQRRRKSNELIFPIEEVKISRYISDSTQYSDEEDPTTGNIIKVKITKNDDCEEIIDPKTGKPMTMKIKKKKYQVVLDQKTKKAIRRRNLKLDNNDDLEIEYDDNEIDENGNPKRKLTRIINENHLESDSEGFVNKNGLRIRRKKGKNGNNYIDTIEKGGRIKRRVVDSEETENLRYQKKKKKLIRHSRVHDENGDEREYEYEYDNEDDNEPNRKIVSKKDEEIEKIKKNDFEEIVNQETGEKVKIRRIKGKKGEIYEDILDKNKRITRRRLDNNGEVLHYTKIENGKSRRTRVRNENLDEYEYEYEYDYYSDNEGENNENDHQVSRKRRVHPINENIDRIDGSHVIKGGFYEAVDENNGKSKKIRKVKSSNGKSFEDELIEDESKIKRKPLNKKGHTSYKKKNDKIVRHERVQNHNGEEYEYEYEYDEDDKCNKKKVPKDEESIESINPKYQRRKSENESEFEEEVHQINLEGFSIRTNKDTGQEEQFRRFVCEDGKEYEDIIIFSPHGTHHQMKRNQLNKKGEDYSYKKKKNPKTGRVYLSRHERKLSEDGYEYEYEYQYDSDNEGDNEGEKTRAKTRVSKKKEEIPRFSPIEDENGFRLKKVMNKDTGEIEKKRLRYVEFSEGQYYQDTIENNPTTNETEIIRRIVEIDNNTQNGNEIANLVYFQNESNRLNRYSRVLHLSPTGEDDEDEENEYEYEYEVDDEDEKGNLLKRKRIKDKRKHHIDPIKIDNSEKYRSKSSRNRKRPKSKRKQSQNQHSSDNENDVENNELNKTGPITVVKKGRPQSQARPILNPNPQTSESNVSGVSSVHLPVALFLSEDRKPTLHQSTPAFMQQPRPTVVDLSVFENAANLDKENPLSSLIPKLRAEADMEDDAESLQKILEALQQQIIERTAVRDNLREQVRELENPKPKPKKKRNKFKISEIKRVNIEAPVDPIKALSLHDFSKRSTSSQTELTSDALSYQQSVLEKQRKEKQAAEELRVALEALKTKIRNVEDKIEIAKEDGIIKENRIKALKTEISNVKDELVKDDADNLREEERSREYAQQLSEMDDQIRLKQQQLEKVNSQVGALHLHLKEMQRFRVILESELTDLVNREKPEVRQLIEDVKSYRVQIDVSSANLETMTKKVEAKRKQLDELLTSDEMKHYNDLKMRKLGLERRIKKWNALMKDTKETLTSLEVFSAKNATMRKNAVETLKNKTKHYLKKEIELEDLEKYQELLEAMIMEHKQNWM</sequence>
<feature type="compositionally biased region" description="Basic residues" evidence="2">
    <location>
        <begin position="2278"/>
        <end position="2291"/>
    </location>
</feature>
<evidence type="ECO:0000313" key="4">
    <source>
        <dbReference type="EMBL" id="OHT17460.1"/>
    </source>
</evidence>
<proteinExistence type="predicted"/>